<name>A0A8D9AN38_9HEMI</name>
<reference evidence="1" key="1">
    <citation type="submission" date="2021-05" db="EMBL/GenBank/DDBJ databases">
        <authorList>
            <person name="Alioto T."/>
            <person name="Alioto T."/>
            <person name="Gomez Garrido J."/>
        </authorList>
    </citation>
    <scope>NUCLEOTIDE SEQUENCE</scope>
</reference>
<dbReference type="EMBL" id="HBUF01579457">
    <property type="protein sequence ID" value="CAG6769629.1"/>
    <property type="molecule type" value="Transcribed_RNA"/>
</dbReference>
<organism evidence="1">
    <name type="scientific">Cacopsylla melanoneura</name>
    <dbReference type="NCBI Taxonomy" id="428564"/>
    <lineage>
        <taxon>Eukaryota</taxon>
        <taxon>Metazoa</taxon>
        <taxon>Ecdysozoa</taxon>
        <taxon>Arthropoda</taxon>
        <taxon>Hexapoda</taxon>
        <taxon>Insecta</taxon>
        <taxon>Pterygota</taxon>
        <taxon>Neoptera</taxon>
        <taxon>Paraneoptera</taxon>
        <taxon>Hemiptera</taxon>
        <taxon>Sternorrhyncha</taxon>
        <taxon>Psylloidea</taxon>
        <taxon>Psyllidae</taxon>
        <taxon>Psyllinae</taxon>
        <taxon>Cacopsylla</taxon>
    </lineage>
</organism>
<evidence type="ECO:0000313" key="1">
    <source>
        <dbReference type="EMBL" id="CAG6769628.1"/>
    </source>
</evidence>
<proteinExistence type="predicted"/>
<dbReference type="EMBL" id="HBUF01579455">
    <property type="protein sequence ID" value="CAG6769627.1"/>
    <property type="molecule type" value="Transcribed_RNA"/>
</dbReference>
<protein>
    <submittedName>
        <fullName evidence="1">Uncharacterized protein</fullName>
    </submittedName>
</protein>
<dbReference type="EMBL" id="HBUF01579456">
    <property type="protein sequence ID" value="CAG6769628.1"/>
    <property type="molecule type" value="Transcribed_RNA"/>
</dbReference>
<accession>A0A8D9AN38</accession>
<dbReference type="AlphaFoldDB" id="A0A8D9AN38"/>
<sequence>MRNINRKTWRSSCRELFKDQGILTLYGLYYLEVMITMKTNYEQNTIKMKNNTIYNTRQNNMGLIDIDRHRTAFYETNYLYKGSRWWNILPLEIKKMKMQNYKEHVKKIAIENVPYSLKEIDQINYR</sequence>